<evidence type="ECO:0000313" key="1">
    <source>
        <dbReference type="EMBL" id="NDV31205.1"/>
    </source>
</evidence>
<sequence>MSNSLESTYFSISGEIPSLLHMCRIALLQNPYFRKDLNEYYEPYFKDHWENYVSKNPYEINQMVLYYSAFPQVRETFSFFQLFKFIENFEVAYLAKSKEKEVEPFVPLNGDEPYEDKHLGFFEPKPEVLETPLINVWKEYSTFVLEPFTKLEKDTINKVHFVDEPFRPKSDSCFYHSINDKQQFLKQFHLFTNNQFQKFTSWNNMVIIGGAIVASAMPVPPRYSNDIQKYYNEISHPDSDIDIYIYGLDETGFKKKLKEIYAYLQSIHPKVIVVSTPFTVTLCTQYPNRHIQIVIGKWKSIAEVLLEPDIDCTCIAFDGKNLWTTQRARLSYNWRVINCSPRAYRLRQFPEYESRLIKYSRRGFYLIDKLLDWKNISTEYLTTGKVRLLEHKVVRGRSYINGLRLILCGYKYPEVFKQVDIFKPPTWKKTGLVYGPKWNIYSIIHLTEPVLNLLQNRASRRFSIVYSHPFCILVL</sequence>
<proteinExistence type="predicted"/>
<organism evidence="1">
    <name type="scientific">Arcella intermedia</name>
    <dbReference type="NCBI Taxonomy" id="1963864"/>
    <lineage>
        <taxon>Eukaryota</taxon>
        <taxon>Amoebozoa</taxon>
        <taxon>Tubulinea</taxon>
        <taxon>Elardia</taxon>
        <taxon>Arcellinida</taxon>
        <taxon>Sphaerothecina</taxon>
        <taxon>Arcellidae</taxon>
        <taxon>Arcella</taxon>
    </lineage>
</organism>
<dbReference type="PANTHER" id="PTHR43558:SF6">
    <property type="entry name" value="REDUCTASE, PUTATIVE (AFU_ORTHOLOGUE AFUA_3G10540)-RELATED"/>
    <property type="match status" value="1"/>
</dbReference>
<reference evidence="1" key="1">
    <citation type="journal article" date="2020" name="J. Eukaryot. Microbiol.">
        <title>De novo Sequencing, Assembly and Annotation of the Transcriptome for the Free-Living Testate Amoeba Arcella intermedia.</title>
        <authorList>
            <person name="Ribeiro G.M."/>
            <person name="Porfirio-Sousa A.L."/>
            <person name="Maurer-Alcala X.X."/>
            <person name="Katz L.A."/>
            <person name="Lahr D.J.G."/>
        </authorList>
    </citation>
    <scope>NUCLEOTIDE SEQUENCE</scope>
</reference>
<dbReference type="EMBL" id="GIBP01002236">
    <property type="protein sequence ID" value="NDV31205.1"/>
    <property type="molecule type" value="Transcribed_RNA"/>
</dbReference>
<accession>A0A6B2L2R8</accession>
<name>A0A6B2L2R8_9EUKA</name>
<dbReference type="InterPro" id="IPR053354">
    <property type="entry name" value="MGDG_epimerase"/>
</dbReference>
<protein>
    <submittedName>
        <fullName evidence="1">Uncharacterized protein</fullName>
    </submittedName>
</protein>
<dbReference type="AlphaFoldDB" id="A0A6B2L2R8"/>
<dbReference type="PANTHER" id="PTHR43558">
    <property type="entry name" value="REDUCTASE, PUTATIVE (AFU_ORTHOLOGUE AFUA_3G10540)-RELATED"/>
    <property type="match status" value="1"/>
</dbReference>